<feature type="compositionally biased region" description="Pro residues" evidence="1">
    <location>
        <begin position="58"/>
        <end position="74"/>
    </location>
</feature>
<dbReference type="RefSeq" id="WP_093837094.1">
    <property type="nucleotide sequence ID" value="NZ_FOLM01000001.1"/>
</dbReference>
<evidence type="ECO:0000256" key="2">
    <source>
        <dbReference type="SAM" id="Phobius"/>
    </source>
</evidence>
<accession>A0A1I1FHF7</accession>
<evidence type="ECO:0000313" key="3">
    <source>
        <dbReference type="EMBL" id="SFB98837.1"/>
    </source>
</evidence>
<dbReference type="STRING" id="910347.SAMN05421773_101740"/>
<feature type="region of interest" description="Disordered" evidence="1">
    <location>
        <begin position="1"/>
        <end position="120"/>
    </location>
</feature>
<dbReference type="Proteomes" id="UP000199207">
    <property type="component" value="Unassembled WGS sequence"/>
</dbReference>
<dbReference type="AlphaFoldDB" id="A0A1I1FHF7"/>
<dbReference type="EMBL" id="FOLM01000001">
    <property type="protein sequence ID" value="SFB98837.1"/>
    <property type="molecule type" value="Genomic_DNA"/>
</dbReference>
<proteinExistence type="predicted"/>
<keyword evidence="4" id="KW-1185">Reference proteome</keyword>
<feature type="compositionally biased region" description="Low complexity" evidence="1">
    <location>
        <begin position="1"/>
        <end position="10"/>
    </location>
</feature>
<name>A0A1I1FHF7_9ACTN</name>
<organism evidence="3 4">
    <name type="scientific">Streptomyces aidingensis</name>
    <dbReference type="NCBI Taxonomy" id="910347"/>
    <lineage>
        <taxon>Bacteria</taxon>
        <taxon>Bacillati</taxon>
        <taxon>Actinomycetota</taxon>
        <taxon>Actinomycetes</taxon>
        <taxon>Kitasatosporales</taxon>
        <taxon>Streptomycetaceae</taxon>
        <taxon>Streptomyces</taxon>
    </lineage>
</organism>
<keyword evidence="2" id="KW-0472">Membrane</keyword>
<sequence length="358" mass="37350">MSYHQPGPYGQQPPQPGQPGPGGYGGGQQPPQGPPPTGPNPYAQGGAAPGGPGYGYPPQYPGQPGQPQPQPQQPGAPYGAPQQPGPYQQQPPAPTAYPGQQQPYPGQQQPYNQMPGPSGGSGKKVGVIIGAIVALAAVGGGLYFVLSGGNEQIAADDGTRYDLVLPEKSGAFILSEKGSGDEAFSSEELGKAGLADMEQVSGEYYTFDIDSVELGLYPEGSRVLGVSGLYGEVENPQQTVELLFAETAKSIGEEDELELIGSAESFTDKDVAMKCQQAQGTELDESVGYKITATVCLWADYSTVGATYVAPLPNIPSDFDPTSDEVPNFKEPEPIGKSLAADIAKQLRNDSLQERTSS</sequence>
<protein>
    <submittedName>
        <fullName evidence="3">Uncharacterized protein</fullName>
    </submittedName>
</protein>
<feature type="compositionally biased region" description="Low complexity" evidence="1">
    <location>
        <begin position="75"/>
        <end position="88"/>
    </location>
</feature>
<feature type="transmembrane region" description="Helical" evidence="2">
    <location>
        <begin position="125"/>
        <end position="146"/>
    </location>
</feature>
<evidence type="ECO:0000313" key="4">
    <source>
        <dbReference type="Proteomes" id="UP000199207"/>
    </source>
</evidence>
<keyword evidence="2" id="KW-1133">Transmembrane helix</keyword>
<gene>
    <name evidence="3" type="ORF">SAMN05421773_101740</name>
</gene>
<keyword evidence="2" id="KW-0812">Transmembrane</keyword>
<reference evidence="3 4" key="1">
    <citation type="submission" date="2016-10" db="EMBL/GenBank/DDBJ databases">
        <authorList>
            <person name="de Groot N.N."/>
        </authorList>
    </citation>
    <scope>NUCLEOTIDE SEQUENCE [LARGE SCALE GENOMIC DNA]</scope>
    <source>
        <strain evidence="3 4">CGMCC 4.5739</strain>
    </source>
</reference>
<dbReference type="OrthoDB" id="4350888at2"/>
<feature type="compositionally biased region" description="Low complexity" evidence="1">
    <location>
        <begin position="96"/>
        <end position="116"/>
    </location>
</feature>
<evidence type="ECO:0000256" key="1">
    <source>
        <dbReference type="SAM" id="MobiDB-lite"/>
    </source>
</evidence>